<dbReference type="EC" id="2.7.11.1" evidence="3"/>
<evidence type="ECO:0000256" key="3">
    <source>
        <dbReference type="ARBA" id="ARBA00012513"/>
    </source>
</evidence>
<evidence type="ECO:0000256" key="9">
    <source>
        <dbReference type="ARBA" id="ARBA00022741"/>
    </source>
</evidence>
<dbReference type="InterPro" id="IPR008271">
    <property type="entry name" value="Ser/Thr_kinase_AS"/>
</dbReference>
<keyword evidence="11" id="KW-0221">Differentiation</keyword>
<evidence type="ECO:0000256" key="16">
    <source>
        <dbReference type="ARBA" id="ARBA00047899"/>
    </source>
</evidence>
<evidence type="ECO:0000313" key="22">
    <source>
        <dbReference type="Proteomes" id="UP000694565"/>
    </source>
</evidence>
<dbReference type="PROSITE" id="PS00107">
    <property type="entry name" value="PROTEIN_KINASE_ATP"/>
    <property type="match status" value="1"/>
</dbReference>
<dbReference type="InterPro" id="IPR011009">
    <property type="entry name" value="Kinase-like_dom_sf"/>
</dbReference>
<evidence type="ECO:0000256" key="5">
    <source>
        <dbReference type="ARBA" id="ARBA00022527"/>
    </source>
</evidence>
<evidence type="ECO:0000256" key="10">
    <source>
        <dbReference type="ARBA" id="ARBA00022777"/>
    </source>
</evidence>
<evidence type="ECO:0000256" key="13">
    <source>
        <dbReference type="ARBA" id="ARBA00022842"/>
    </source>
</evidence>
<dbReference type="PANTHER" id="PTHR24346">
    <property type="entry name" value="MAP/MICROTUBULE AFFINITY-REGULATING KINASE"/>
    <property type="match status" value="1"/>
</dbReference>
<dbReference type="PROSITE" id="PS00108">
    <property type="entry name" value="PROTEIN_KINASE_ST"/>
    <property type="match status" value="1"/>
</dbReference>
<accession>A0A8C2WHJ3</accession>
<evidence type="ECO:0000256" key="2">
    <source>
        <dbReference type="ARBA" id="ARBA00006692"/>
    </source>
</evidence>
<dbReference type="GO" id="GO:0000287">
    <property type="term" value="F:magnesium ion binding"/>
    <property type="evidence" value="ECO:0007669"/>
    <property type="project" value="UniProtKB-ARBA"/>
</dbReference>
<dbReference type="InterPro" id="IPR017441">
    <property type="entry name" value="Protein_kinase_ATP_BS"/>
</dbReference>
<keyword evidence="22" id="KW-1185">Reference proteome</keyword>
<comment type="similarity">
    <text evidence="2">Belongs to the protein kinase superfamily. CAMK Ser/Thr protein kinase family.</text>
</comment>
<evidence type="ECO:0000256" key="19">
    <source>
        <dbReference type="RuleBase" id="RU000304"/>
    </source>
</evidence>
<keyword evidence="6" id="KW-0597">Phosphoprotein</keyword>
<keyword evidence="15" id="KW-0744">Spermatogenesis</keyword>
<dbReference type="Ensembl" id="ENSCLMT00005001675.1">
    <property type="protein sequence ID" value="ENSCLMP00005001583.1"/>
    <property type="gene ID" value="ENSCLMG00005000861.1"/>
</dbReference>
<evidence type="ECO:0000256" key="8">
    <source>
        <dbReference type="ARBA" id="ARBA00022723"/>
    </source>
</evidence>
<dbReference type="GO" id="GO:0030154">
    <property type="term" value="P:cell differentiation"/>
    <property type="evidence" value="ECO:0007669"/>
    <property type="project" value="UniProtKB-KW"/>
</dbReference>
<feature type="binding site" evidence="18">
    <location>
        <position position="38"/>
    </location>
    <ligand>
        <name>ATP</name>
        <dbReference type="ChEBI" id="CHEBI:30616"/>
    </ligand>
</feature>
<dbReference type="GeneTree" id="ENSGT00940000162226"/>
<dbReference type="AlphaFoldDB" id="A0A8C2WHJ3"/>
<keyword evidence="12 18" id="KW-0067">ATP-binding</keyword>
<evidence type="ECO:0000256" key="11">
    <source>
        <dbReference type="ARBA" id="ARBA00022782"/>
    </source>
</evidence>
<evidence type="ECO:0000256" key="4">
    <source>
        <dbReference type="ARBA" id="ARBA00022473"/>
    </source>
</evidence>
<evidence type="ECO:0000256" key="1">
    <source>
        <dbReference type="ARBA" id="ARBA00001946"/>
    </source>
</evidence>
<evidence type="ECO:0000256" key="17">
    <source>
        <dbReference type="ARBA" id="ARBA00048679"/>
    </source>
</evidence>
<evidence type="ECO:0000259" key="20">
    <source>
        <dbReference type="PROSITE" id="PS50011"/>
    </source>
</evidence>
<dbReference type="GO" id="GO:0050321">
    <property type="term" value="F:tau-protein kinase activity"/>
    <property type="evidence" value="ECO:0007669"/>
    <property type="project" value="TreeGrafter"/>
</dbReference>
<keyword evidence="7" id="KW-0808">Transferase</keyword>
<dbReference type="GO" id="GO:0000226">
    <property type="term" value="P:microtubule cytoskeleton organization"/>
    <property type="evidence" value="ECO:0007669"/>
    <property type="project" value="TreeGrafter"/>
</dbReference>
<evidence type="ECO:0000256" key="18">
    <source>
        <dbReference type="PROSITE-ProRule" id="PRU10141"/>
    </source>
</evidence>
<dbReference type="PROSITE" id="PS50011">
    <property type="entry name" value="PROTEIN_KINASE_DOM"/>
    <property type="match status" value="1"/>
</dbReference>
<keyword evidence="10" id="KW-0418">Kinase</keyword>
<dbReference type="GO" id="GO:0035556">
    <property type="term" value="P:intracellular signal transduction"/>
    <property type="evidence" value="ECO:0007669"/>
    <property type="project" value="TreeGrafter"/>
</dbReference>
<dbReference type="Gene3D" id="1.10.510.10">
    <property type="entry name" value="Transferase(Phosphotransferase) domain 1"/>
    <property type="match status" value="1"/>
</dbReference>
<dbReference type="SUPFAM" id="SSF56112">
    <property type="entry name" value="Protein kinase-like (PK-like)"/>
    <property type="match status" value="1"/>
</dbReference>
<dbReference type="GO" id="GO:0007283">
    <property type="term" value="P:spermatogenesis"/>
    <property type="evidence" value="ECO:0007669"/>
    <property type="project" value="UniProtKB-KW"/>
</dbReference>
<feature type="domain" description="Protein kinase" evidence="20">
    <location>
        <begin position="9"/>
        <end position="268"/>
    </location>
</feature>
<dbReference type="Proteomes" id="UP000694565">
    <property type="component" value="Unplaced"/>
</dbReference>
<evidence type="ECO:0000313" key="21">
    <source>
        <dbReference type="Ensembl" id="ENSCLMP00005001583.1"/>
    </source>
</evidence>
<dbReference type="Pfam" id="PF00069">
    <property type="entry name" value="Pkinase"/>
    <property type="match status" value="1"/>
</dbReference>
<dbReference type="SMART" id="SM00220">
    <property type="entry name" value="S_TKc"/>
    <property type="match status" value="1"/>
</dbReference>
<name>A0A8C2WHJ3_CYCLU</name>
<comment type="catalytic activity">
    <reaction evidence="16">
        <text>L-threonyl-[protein] + ATP = O-phospho-L-threonyl-[protein] + ADP + H(+)</text>
        <dbReference type="Rhea" id="RHEA:46608"/>
        <dbReference type="Rhea" id="RHEA-COMP:11060"/>
        <dbReference type="Rhea" id="RHEA-COMP:11605"/>
        <dbReference type="ChEBI" id="CHEBI:15378"/>
        <dbReference type="ChEBI" id="CHEBI:30013"/>
        <dbReference type="ChEBI" id="CHEBI:30616"/>
        <dbReference type="ChEBI" id="CHEBI:61977"/>
        <dbReference type="ChEBI" id="CHEBI:456216"/>
        <dbReference type="EC" id="2.7.11.1"/>
    </reaction>
</comment>
<proteinExistence type="inferred from homology"/>
<dbReference type="GO" id="GO:0005737">
    <property type="term" value="C:cytoplasm"/>
    <property type="evidence" value="ECO:0007669"/>
    <property type="project" value="TreeGrafter"/>
</dbReference>
<evidence type="ECO:0000256" key="15">
    <source>
        <dbReference type="ARBA" id="ARBA00022871"/>
    </source>
</evidence>
<keyword evidence="9 18" id="KW-0547">Nucleotide-binding</keyword>
<dbReference type="InterPro" id="IPR000719">
    <property type="entry name" value="Prot_kinase_dom"/>
</dbReference>
<comment type="cofactor">
    <cofactor evidence="1">
        <name>Mg(2+)</name>
        <dbReference type="ChEBI" id="CHEBI:18420"/>
    </cofactor>
</comment>
<keyword evidence="13" id="KW-0460">Magnesium</keyword>
<evidence type="ECO:0000256" key="14">
    <source>
        <dbReference type="ARBA" id="ARBA00022843"/>
    </source>
</evidence>
<sequence>MNEVTVRGYTFNSILGEGTFGKVGSAYSTCLRTRVAIKVINKRKLTPNYRENFLARELEIIRSLDHPNIVKTLDIFESRTSKVYVVMEFCEKGDLLKHITVNGALPEHSVCRLFTQLCNGVQYLHNRDVAHRDLKCENILLDINLHLKVCDFGFSKRLTYADGRMMLSETFCGTSSYASPEILKGFPYNPKVSDVWSMGVVLYMMLLASMPYDSTNIKKMLDSQIKHIVIFPNIPSISSEVKALIQSILHPVVGQRITINNILQTSWMLQEKSRFPTQVHFPYNKHVGHCSPIRPLSISLKIVPDVLLESKRHHVSLKYSLPGEESGSGCHLPGPQC</sequence>
<evidence type="ECO:0000256" key="7">
    <source>
        <dbReference type="ARBA" id="ARBA00022679"/>
    </source>
</evidence>
<evidence type="ECO:0000256" key="12">
    <source>
        <dbReference type="ARBA" id="ARBA00022840"/>
    </source>
</evidence>
<dbReference type="PANTHER" id="PTHR24346:SF102">
    <property type="entry name" value="TESTIS-SPECIFIC SERINE_THREONINE-PROTEIN KINASE 1"/>
    <property type="match status" value="1"/>
</dbReference>
<keyword evidence="4" id="KW-0217">Developmental protein</keyword>
<protein>
    <recommendedName>
        <fullName evidence="3">non-specific serine/threonine protein kinase</fullName>
        <ecNumber evidence="3">2.7.11.1</ecNumber>
    </recommendedName>
</protein>
<reference evidence="21" key="1">
    <citation type="submission" date="2025-08" db="UniProtKB">
        <authorList>
            <consortium name="Ensembl"/>
        </authorList>
    </citation>
    <scope>IDENTIFICATION</scope>
</reference>
<dbReference type="GO" id="GO:0005524">
    <property type="term" value="F:ATP binding"/>
    <property type="evidence" value="ECO:0007669"/>
    <property type="project" value="UniProtKB-UniRule"/>
</dbReference>
<comment type="catalytic activity">
    <reaction evidence="17">
        <text>L-seryl-[protein] + ATP = O-phospho-L-seryl-[protein] + ADP + H(+)</text>
        <dbReference type="Rhea" id="RHEA:17989"/>
        <dbReference type="Rhea" id="RHEA-COMP:9863"/>
        <dbReference type="Rhea" id="RHEA-COMP:11604"/>
        <dbReference type="ChEBI" id="CHEBI:15378"/>
        <dbReference type="ChEBI" id="CHEBI:29999"/>
        <dbReference type="ChEBI" id="CHEBI:30616"/>
        <dbReference type="ChEBI" id="CHEBI:83421"/>
        <dbReference type="ChEBI" id="CHEBI:456216"/>
        <dbReference type="EC" id="2.7.11.1"/>
    </reaction>
</comment>
<keyword evidence="14" id="KW-0832">Ubl conjugation</keyword>
<keyword evidence="5 19" id="KW-0723">Serine/threonine-protein kinase</keyword>
<keyword evidence="8" id="KW-0479">Metal-binding</keyword>
<evidence type="ECO:0000256" key="6">
    <source>
        <dbReference type="ARBA" id="ARBA00022553"/>
    </source>
</evidence>
<reference evidence="21" key="2">
    <citation type="submission" date="2025-09" db="UniProtKB">
        <authorList>
            <consortium name="Ensembl"/>
        </authorList>
    </citation>
    <scope>IDENTIFICATION</scope>
</reference>
<organism evidence="21 22">
    <name type="scientific">Cyclopterus lumpus</name>
    <name type="common">Lumpsucker</name>
    <dbReference type="NCBI Taxonomy" id="8103"/>
    <lineage>
        <taxon>Eukaryota</taxon>
        <taxon>Metazoa</taxon>
        <taxon>Chordata</taxon>
        <taxon>Craniata</taxon>
        <taxon>Vertebrata</taxon>
        <taxon>Euteleostomi</taxon>
        <taxon>Actinopterygii</taxon>
        <taxon>Neopterygii</taxon>
        <taxon>Teleostei</taxon>
        <taxon>Neoteleostei</taxon>
        <taxon>Acanthomorphata</taxon>
        <taxon>Eupercaria</taxon>
        <taxon>Perciformes</taxon>
        <taxon>Cottioidei</taxon>
        <taxon>Cottales</taxon>
        <taxon>Cyclopteridae</taxon>
        <taxon>Cyclopterus</taxon>
    </lineage>
</organism>